<dbReference type="PANTHER" id="PTHR46558:SF11">
    <property type="entry name" value="HTH-TYPE TRANSCRIPTIONAL REGULATOR XRE"/>
    <property type="match status" value="1"/>
</dbReference>
<feature type="domain" description="HTH cro/C1-type" evidence="2">
    <location>
        <begin position="18"/>
        <end position="72"/>
    </location>
</feature>
<dbReference type="GeneID" id="93519981"/>
<protein>
    <submittedName>
        <fullName evidence="3">NilR transcription factor</fullName>
    </submittedName>
</protein>
<evidence type="ECO:0000256" key="1">
    <source>
        <dbReference type="ARBA" id="ARBA00023125"/>
    </source>
</evidence>
<dbReference type="InterPro" id="IPR001387">
    <property type="entry name" value="Cro/C1-type_HTH"/>
</dbReference>
<dbReference type="HOGENOM" id="CLU_066192_40_8_6"/>
<dbReference type="SUPFAM" id="SSF47413">
    <property type="entry name" value="lambda repressor-like DNA-binding domains"/>
    <property type="match status" value="1"/>
</dbReference>
<dbReference type="OrthoDB" id="5683219at2"/>
<accession>A0A140SSN8</accession>
<dbReference type="GO" id="GO:0003677">
    <property type="term" value="F:DNA binding"/>
    <property type="evidence" value="ECO:0007669"/>
    <property type="project" value="UniProtKB-KW"/>
</dbReference>
<organism evidence="3 4">
    <name type="scientific">Providencia stuartii (strain MRSN 2154)</name>
    <dbReference type="NCBI Taxonomy" id="1157951"/>
    <lineage>
        <taxon>Bacteria</taxon>
        <taxon>Pseudomonadati</taxon>
        <taxon>Pseudomonadota</taxon>
        <taxon>Gammaproteobacteria</taxon>
        <taxon>Enterobacterales</taxon>
        <taxon>Morganellaceae</taxon>
        <taxon>Providencia</taxon>
    </lineage>
</organism>
<evidence type="ECO:0000313" key="3">
    <source>
        <dbReference type="EMBL" id="AFH95303.1"/>
    </source>
</evidence>
<dbReference type="InterPro" id="IPR010982">
    <property type="entry name" value="Lambda_DNA-bd_dom_sf"/>
</dbReference>
<dbReference type="PATRIC" id="fig|1157951.4.peg.3503"/>
<dbReference type="EMBL" id="CP003488">
    <property type="protein sequence ID" value="AFH95303.1"/>
    <property type="molecule type" value="Genomic_DNA"/>
</dbReference>
<proteinExistence type="predicted"/>
<evidence type="ECO:0000259" key="2">
    <source>
        <dbReference type="PROSITE" id="PS50943"/>
    </source>
</evidence>
<dbReference type="SMART" id="SM00530">
    <property type="entry name" value="HTH_XRE"/>
    <property type="match status" value="1"/>
</dbReference>
<dbReference type="Gene3D" id="1.10.260.40">
    <property type="entry name" value="lambda repressor-like DNA-binding domains"/>
    <property type="match status" value="1"/>
</dbReference>
<name>A0A140SSN8_PROSM</name>
<dbReference type="Proteomes" id="UP000005012">
    <property type="component" value="Chromosome"/>
</dbReference>
<sequence>MSGNIIKPTFNIIVGKKIKRYRKEMNLTAEELGRYIGVSQQQISRYESGVNHINIDFLSQLSELFKVPIQVFLIED</sequence>
<dbReference type="CDD" id="cd00093">
    <property type="entry name" value="HTH_XRE"/>
    <property type="match status" value="1"/>
</dbReference>
<dbReference type="KEGG" id="psi:S70_17465"/>
<reference evidence="4" key="2">
    <citation type="submission" date="2012-04" db="EMBL/GenBank/DDBJ databases">
        <title>Complete genome sequence of Providencia stuartii clinical isolate MRSN 2154.</title>
        <authorList>
            <person name="Clifford R.J."/>
            <person name="Hang J."/>
            <person name="Riley M.C."/>
            <person name="Onmus-Leone F."/>
            <person name="Kuschner R.A."/>
            <person name="Lesho E.P."/>
            <person name="Waterman P.E."/>
        </authorList>
    </citation>
    <scope>NUCLEOTIDE SEQUENCE [LARGE SCALE GENOMIC DNA]</scope>
    <source>
        <strain evidence="4">MRSN 2154</strain>
    </source>
</reference>
<gene>
    <name evidence="3" type="ordered locus">S70_17465</name>
</gene>
<dbReference type="AlphaFoldDB" id="A0A140SSN8"/>
<dbReference type="Pfam" id="PF01381">
    <property type="entry name" value="HTH_3"/>
    <property type="match status" value="1"/>
</dbReference>
<dbReference type="PROSITE" id="PS50943">
    <property type="entry name" value="HTH_CROC1"/>
    <property type="match status" value="1"/>
</dbReference>
<keyword evidence="1" id="KW-0238">DNA-binding</keyword>
<dbReference type="RefSeq" id="WP_004918240.1">
    <property type="nucleotide sequence ID" value="NC_017731.1"/>
</dbReference>
<dbReference type="PANTHER" id="PTHR46558">
    <property type="entry name" value="TRACRIPTIONAL REGULATORY PROTEIN-RELATED-RELATED"/>
    <property type="match status" value="1"/>
</dbReference>
<evidence type="ECO:0000313" key="4">
    <source>
        <dbReference type="Proteomes" id="UP000005012"/>
    </source>
</evidence>
<reference evidence="3 4" key="1">
    <citation type="journal article" date="2012" name="J. Bacteriol.">
        <title>Complete Genome Sequence of Providencia stuartii Clinical Isolate MRSN 2154.</title>
        <authorList>
            <person name="Clifford R.J."/>
            <person name="Hang J."/>
            <person name="Riley M.C."/>
            <person name="Onmus-Leone F."/>
            <person name="Kuschner R.A."/>
            <person name="Lesho E.P."/>
            <person name="Waterman P.E."/>
        </authorList>
    </citation>
    <scope>NUCLEOTIDE SEQUENCE [LARGE SCALE GENOMIC DNA]</scope>
    <source>
        <strain evidence="3 4">MRSN 2154</strain>
    </source>
</reference>